<dbReference type="InterPro" id="IPR037055">
    <property type="entry name" value="MHC_I-like_Ag-recog_sf"/>
</dbReference>
<evidence type="ECO:0000313" key="5">
    <source>
        <dbReference type="Ensembl" id="ENSDLAP00005005437.2"/>
    </source>
</evidence>
<sequence length="211" mass="24409">MSELTMKTLMFLALLGIMTHSLKYIFTASSGVPNFPEFVTVGLVDEVQIDHCDSNTRRAEPKQDWMSRVTAEDPQYLEMETQASVRAQRTFKANIETAKQRFNQTGGVHIAQRMYGCEWDDDTGEVNGYDQWGYDGEDFIAFDLKTETWIAPKPQAVITKHKWDYNKAQIAQKKQYLTQICIDWLKKYLDYGRSSLLRTAETLFPLQRNTP</sequence>
<dbReference type="InterPro" id="IPR011161">
    <property type="entry name" value="MHC_I-like_Ag-recog"/>
</dbReference>
<reference evidence="5" key="1">
    <citation type="submission" date="2025-08" db="UniProtKB">
        <authorList>
            <consortium name="Ensembl"/>
        </authorList>
    </citation>
    <scope>IDENTIFICATION</scope>
</reference>
<keyword evidence="1" id="KW-0325">Glycoprotein</keyword>
<dbReference type="GO" id="GO:0006955">
    <property type="term" value="P:immune response"/>
    <property type="evidence" value="ECO:0007669"/>
    <property type="project" value="TreeGrafter"/>
</dbReference>
<evidence type="ECO:0000313" key="6">
    <source>
        <dbReference type="Proteomes" id="UP000694389"/>
    </source>
</evidence>
<feature type="chain" id="PRO_5035779563" description="MHC class I-like antigen recognition-like domain-containing protein" evidence="3">
    <location>
        <begin position="22"/>
        <end position="211"/>
    </location>
</feature>
<dbReference type="InterPro" id="IPR011162">
    <property type="entry name" value="MHC_I/II-like_Ag-recog"/>
</dbReference>
<organism evidence="5 6">
    <name type="scientific">Dicentrarchus labrax</name>
    <name type="common">European seabass</name>
    <name type="synonym">Morone labrax</name>
    <dbReference type="NCBI Taxonomy" id="13489"/>
    <lineage>
        <taxon>Eukaryota</taxon>
        <taxon>Metazoa</taxon>
        <taxon>Chordata</taxon>
        <taxon>Craniata</taxon>
        <taxon>Vertebrata</taxon>
        <taxon>Euteleostomi</taxon>
        <taxon>Actinopterygii</taxon>
        <taxon>Neopterygii</taxon>
        <taxon>Teleostei</taxon>
        <taxon>Neoteleostei</taxon>
        <taxon>Acanthomorphata</taxon>
        <taxon>Eupercaria</taxon>
        <taxon>Moronidae</taxon>
        <taxon>Dicentrarchus</taxon>
    </lineage>
</organism>
<evidence type="ECO:0000256" key="3">
    <source>
        <dbReference type="SAM" id="SignalP"/>
    </source>
</evidence>
<dbReference type="InterPro" id="IPR050208">
    <property type="entry name" value="MHC_class-I_related"/>
</dbReference>
<dbReference type="PANTHER" id="PTHR16675">
    <property type="entry name" value="MHC CLASS I-RELATED"/>
    <property type="match status" value="1"/>
</dbReference>
<proteinExistence type="inferred from homology"/>
<dbReference type="Pfam" id="PF00129">
    <property type="entry name" value="MHC_I"/>
    <property type="match status" value="1"/>
</dbReference>
<comment type="similarity">
    <text evidence="2">Belongs to the MHC class I family.</text>
</comment>
<name>A0A8C4DR94_DICLA</name>
<keyword evidence="6" id="KW-1185">Reference proteome</keyword>
<accession>A0A8C4DR94</accession>
<dbReference type="AlphaFoldDB" id="A0A8C4DR94"/>
<dbReference type="GeneTree" id="ENSGT01120000271828"/>
<dbReference type="PANTHER" id="PTHR16675:SF237">
    <property type="entry name" value="MHC CLASS I ANTIGEN TRANSCRIPT VARIANT 1-RELATED"/>
    <property type="match status" value="1"/>
</dbReference>
<feature type="domain" description="MHC class I-like antigen recognition-like" evidence="4">
    <location>
        <begin position="19"/>
        <end position="196"/>
    </location>
</feature>
<dbReference type="GO" id="GO:0005615">
    <property type="term" value="C:extracellular space"/>
    <property type="evidence" value="ECO:0007669"/>
    <property type="project" value="TreeGrafter"/>
</dbReference>
<dbReference type="PRINTS" id="PR01638">
    <property type="entry name" value="MHCCLASSI"/>
</dbReference>
<dbReference type="Gene3D" id="3.30.500.10">
    <property type="entry name" value="MHC class I-like antigen recognition-like"/>
    <property type="match status" value="1"/>
</dbReference>
<dbReference type="FunFam" id="3.30.500.10:FF:000001">
    <property type="entry name" value="H-2 class I histocompatibility antigen, alpha chain"/>
    <property type="match status" value="1"/>
</dbReference>
<dbReference type="InterPro" id="IPR001039">
    <property type="entry name" value="MHC_I_a_a1/a2"/>
</dbReference>
<dbReference type="Proteomes" id="UP000694389">
    <property type="component" value="Unassembled WGS sequence"/>
</dbReference>
<reference evidence="5" key="2">
    <citation type="submission" date="2025-09" db="UniProtKB">
        <authorList>
            <consortium name="Ensembl"/>
        </authorList>
    </citation>
    <scope>IDENTIFICATION</scope>
</reference>
<evidence type="ECO:0000259" key="4">
    <source>
        <dbReference type="Pfam" id="PF00129"/>
    </source>
</evidence>
<dbReference type="SUPFAM" id="SSF54452">
    <property type="entry name" value="MHC antigen-recognition domain"/>
    <property type="match status" value="1"/>
</dbReference>
<evidence type="ECO:0000256" key="2">
    <source>
        <dbReference type="RuleBase" id="RU004439"/>
    </source>
</evidence>
<dbReference type="GO" id="GO:0009897">
    <property type="term" value="C:external side of plasma membrane"/>
    <property type="evidence" value="ECO:0007669"/>
    <property type="project" value="TreeGrafter"/>
</dbReference>
<dbReference type="Ensembl" id="ENSDLAT00005005663.2">
    <property type="protein sequence ID" value="ENSDLAP00005005437.2"/>
    <property type="gene ID" value="ENSDLAG00005023272.2"/>
</dbReference>
<evidence type="ECO:0000256" key="1">
    <source>
        <dbReference type="ARBA" id="ARBA00023180"/>
    </source>
</evidence>
<protein>
    <recommendedName>
        <fullName evidence="4">MHC class I-like antigen recognition-like domain-containing protein</fullName>
    </recommendedName>
</protein>
<feature type="signal peptide" evidence="3">
    <location>
        <begin position="1"/>
        <end position="21"/>
    </location>
</feature>
<keyword evidence="3" id="KW-0732">Signal</keyword>